<reference evidence="1 2" key="1">
    <citation type="submission" date="2019-08" db="EMBL/GenBank/DDBJ databases">
        <title>Draft genome sequences of two oriental melons (Cucumis melo L. var makuwa).</title>
        <authorList>
            <person name="Kwon S.-Y."/>
        </authorList>
    </citation>
    <scope>NUCLEOTIDE SEQUENCE [LARGE SCALE GENOMIC DNA]</scope>
    <source>
        <strain evidence="2">cv. SW 3</strain>
        <tissue evidence="1">Leaf</tissue>
    </source>
</reference>
<sequence length="101" mass="11780">MTQKLIEECLAAFETGIEAIKQEVQRLLILEKTMEKMHIMLVERYEDHQKYPTRLELTGSSTGKWKMRIEDVIEGEAIGEEVGDVVERRNMWDKIGLNLKS</sequence>
<proteinExistence type="predicted"/>
<organism evidence="1 2">
    <name type="scientific">Cucumis melo var. makuwa</name>
    <name type="common">Oriental melon</name>
    <dbReference type="NCBI Taxonomy" id="1194695"/>
    <lineage>
        <taxon>Eukaryota</taxon>
        <taxon>Viridiplantae</taxon>
        <taxon>Streptophyta</taxon>
        <taxon>Embryophyta</taxon>
        <taxon>Tracheophyta</taxon>
        <taxon>Spermatophyta</taxon>
        <taxon>Magnoliopsida</taxon>
        <taxon>eudicotyledons</taxon>
        <taxon>Gunneridae</taxon>
        <taxon>Pentapetalae</taxon>
        <taxon>rosids</taxon>
        <taxon>fabids</taxon>
        <taxon>Cucurbitales</taxon>
        <taxon>Cucurbitaceae</taxon>
        <taxon>Benincaseae</taxon>
        <taxon>Cucumis</taxon>
    </lineage>
</organism>
<dbReference type="AlphaFoldDB" id="A0A5A7USN1"/>
<accession>A0A5A7USN1</accession>
<comment type="caution">
    <text evidence="1">The sequence shown here is derived from an EMBL/GenBank/DDBJ whole genome shotgun (WGS) entry which is preliminary data.</text>
</comment>
<protein>
    <submittedName>
        <fullName evidence="1">Gypsy/ty3 element polyprotein</fullName>
    </submittedName>
</protein>
<dbReference type="EMBL" id="SSTE01006842">
    <property type="protein sequence ID" value="KAA0058168.1"/>
    <property type="molecule type" value="Genomic_DNA"/>
</dbReference>
<gene>
    <name evidence="1" type="ORF">E6C27_scaffold274G004870</name>
</gene>
<evidence type="ECO:0000313" key="1">
    <source>
        <dbReference type="EMBL" id="KAA0058168.1"/>
    </source>
</evidence>
<dbReference type="Proteomes" id="UP000321393">
    <property type="component" value="Unassembled WGS sequence"/>
</dbReference>
<name>A0A5A7USN1_CUCMM</name>
<evidence type="ECO:0000313" key="2">
    <source>
        <dbReference type="Proteomes" id="UP000321393"/>
    </source>
</evidence>